<keyword evidence="1" id="KW-1133">Transmembrane helix</keyword>
<name>A0A3M7Q981_BRAPC</name>
<keyword evidence="1" id="KW-0812">Transmembrane</keyword>
<reference evidence="2 3" key="1">
    <citation type="journal article" date="2018" name="Sci. Rep.">
        <title>Genomic signatures of local adaptation to the degree of environmental predictability in rotifers.</title>
        <authorList>
            <person name="Franch-Gras L."/>
            <person name="Hahn C."/>
            <person name="Garcia-Roger E.M."/>
            <person name="Carmona M.J."/>
            <person name="Serra M."/>
            <person name="Gomez A."/>
        </authorList>
    </citation>
    <scope>NUCLEOTIDE SEQUENCE [LARGE SCALE GENOMIC DNA]</scope>
    <source>
        <strain evidence="2">HYR1</strain>
    </source>
</reference>
<sequence>SAFEVDWFILCLSPPSESCFSGFISLTNSCSFFLVPLSTSQISAKRNPSCRSVGFRSRTITAKSCDNPLRKFSNFNFSNTRGSRVVITDASPTKSSSPISSLLAIFLGLPVPLCLFPNVFSLSAVLLVAAPLCCRLTCLSGFIFNALKKKILIKDAINNGYKNTMIFMI</sequence>
<dbReference type="Proteomes" id="UP000276133">
    <property type="component" value="Unassembled WGS sequence"/>
</dbReference>
<dbReference type="EMBL" id="REGN01007011">
    <property type="protein sequence ID" value="RNA07518.1"/>
    <property type="molecule type" value="Genomic_DNA"/>
</dbReference>
<accession>A0A3M7Q981</accession>
<evidence type="ECO:0000313" key="2">
    <source>
        <dbReference type="EMBL" id="RNA07518.1"/>
    </source>
</evidence>
<keyword evidence="1" id="KW-0472">Membrane</keyword>
<keyword evidence="3" id="KW-1185">Reference proteome</keyword>
<comment type="caution">
    <text evidence="2">The sequence shown here is derived from an EMBL/GenBank/DDBJ whole genome shotgun (WGS) entry which is preliminary data.</text>
</comment>
<proteinExistence type="predicted"/>
<feature type="transmembrane region" description="Helical" evidence="1">
    <location>
        <begin position="102"/>
        <end position="120"/>
    </location>
</feature>
<dbReference type="AlphaFoldDB" id="A0A3M7Q981"/>
<protein>
    <submittedName>
        <fullName evidence="2">Uncharacterized protein</fullName>
    </submittedName>
</protein>
<gene>
    <name evidence="2" type="ORF">BpHYR1_035722</name>
</gene>
<evidence type="ECO:0000256" key="1">
    <source>
        <dbReference type="SAM" id="Phobius"/>
    </source>
</evidence>
<evidence type="ECO:0000313" key="3">
    <source>
        <dbReference type="Proteomes" id="UP000276133"/>
    </source>
</evidence>
<feature type="transmembrane region" description="Helical" evidence="1">
    <location>
        <begin position="126"/>
        <end position="147"/>
    </location>
</feature>
<feature type="non-terminal residue" evidence="2">
    <location>
        <position position="1"/>
    </location>
</feature>
<organism evidence="2 3">
    <name type="scientific">Brachionus plicatilis</name>
    <name type="common">Marine rotifer</name>
    <name type="synonym">Brachionus muelleri</name>
    <dbReference type="NCBI Taxonomy" id="10195"/>
    <lineage>
        <taxon>Eukaryota</taxon>
        <taxon>Metazoa</taxon>
        <taxon>Spiralia</taxon>
        <taxon>Gnathifera</taxon>
        <taxon>Rotifera</taxon>
        <taxon>Eurotatoria</taxon>
        <taxon>Monogononta</taxon>
        <taxon>Pseudotrocha</taxon>
        <taxon>Ploima</taxon>
        <taxon>Brachionidae</taxon>
        <taxon>Brachionus</taxon>
    </lineage>
</organism>